<evidence type="ECO:0000313" key="1">
    <source>
        <dbReference type="EMBL" id="SIR55791.1"/>
    </source>
</evidence>
<dbReference type="Proteomes" id="UP000186666">
    <property type="component" value="Unassembled WGS sequence"/>
</dbReference>
<organism evidence="1 2">
    <name type="scientific">Paenibacillus macquariensis</name>
    <dbReference type="NCBI Taxonomy" id="948756"/>
    <lineage>
        <taxon>Bacteria</taxon>
        <taxon>Bacillati</taxon>
        <taxon>Bacillota</taxon>
        <taxon>Bacilli</taxon>
        <taxon>Bacillales</taxon>
        <taxon>Paenibacillaceae</taxon>
        <taxon>Paenibacillus</taxon>
    </lineage>
</organism>
<keyword evidence="2" id="KW-1185">Reference proteome</keyword>
<dbReference type="RefSeq" id="WP_280175222.1">
    <property type="nucleotide sequence ID" value="NZ_FTNK01000018.1"/>
</dbReference>
<protein>
    <submittedName>
        <fullName evidence="1">Uncharacterized protein</fullName>
    </submittedName>
</protein>
<reference evidence="1 2" key="1">
    <citation type="submission" date="2017-01" db="EMBL/GenBank/DDBJ databases">
        <authorList>
            <person name="Varghese N."/>
            <person name="Submissions S."/>
        </authorList>
    </citation>
    <scope>NUCLEOTIDE SEQUENCE [LARGE SCALE GENOMIC DNA]</scope>
    <source>
        <strain evidence="1 2">ATCC 23464</strain>
    </source>
</reference>
<evidence type="ECO:0000313" key="2">
    <source>
        <dbReference type="Proteomes" id="UP000186666"/>
    </source>
</evidence>
<proteinExistence type="predicted"/>
<comment type="caution">
    <text evidence="1">The sequence shown here is derived from an EMBL/GenBank/DDBJ whole genome shotgun (WGS) entry which is preliminary data.</text>
</comment>
<dbReference type="EMBL" id="FTNK01000018">
    <property type="protein sequence ID" value="SIR55791.1"/>
    <property type="molecule type" value="Genomic_DNA"/>
</dbReference>
<gene>
    <name evidence="1" type="ORF">SAMN05421578_118100</name>
</gene>
<name>A0ABY1KBH9_9BACL</name>
<accession>A0ABY1KBH9</accession>
<sequence length="41" mass="4926">MIIYSEFEKKNSVQQWVAVTLQQHTIFGLLWIMDTNLLVRM</sequence>